<keyword evidence="6" id="KW-0645">Protease</keyword>
<dbReference type="Gene3D" id="3.30.40.10">
    <property type="entry name" value="Zinc/RING finger domain, C3HC4 (zinc finger)"/>
    <property type="match status" value="1"/>
</dbReference>
<keyword evidence="12" id="KW-1185">Reference proteome</keyword>
<feature type="compositionally biased region" description="Basic and acidic residues" evidence="8">
    <location>
        <begin position="158"/>
        <end position="175"/>
    </location>
</feature>
<evidence type="ECO:0000256" key="5">
    <source>
        <dbReference type="PROSITE-ProRule" id="PRU00502"/>
    </source>
</evidence>
<dbReference type="PANTHER" id="PTHR24006:SF852">
    <property type="entry name" value="UBIQUITIN CARBOXYL-TERMINAL HYDROLASE"/>
    <property type="match status" value="1"/>
</dbReference>
<feature type="domain" description="UBP-type" evidence="10">
    <location>
        <begin position="23"/>
        <end position="154"/>
    </location>
</feature>
<dbReference type="GeneTree" id="ENSGT00940000156013"/>
<dbReference type="PROSITE" id="PS50271">
    <property type="entry name" value="ZF_UBP"/>
    <property type="match status" value="1"/>
</dbReference>
<dbReference type="PROSITE" id="PS50235">
    <property type="entry name" value="USP_3"/>
    <property type="match status" value="1"/>
</dbReference>
<comment type="catalytic activity">
    <reaction evidence="6">
        <text>Thiol-dependent hydrolysis of ester, thioester, amide, peptide and isopeptide bonds formed by the C-terminal Gly of ubiquitin (a 76-residue protein attached to proteins as an intracellular targeting signal).</text>
        <dbReference type="EC" id="3.4.19.12"/>
    </reaction>
</comment>
<evidence type="ECO:0000256" key="1">
    <source>
        <dbReference type="ARBA" id="ARBA00022723"/>
    </source>
</evidence>
<feature type="coiled-coil region" evidence="7">
    <location>
        <begin position="450"/>
        <end position="477"/>
    </location>
</feature>
<comment type="similarity">
    <text evidence="6">Belongs to the peptidase C19 family.</text>
</comment>
<dbReference type="SUPFAM" id="SSF54001">
    <property type="entry name" value="Cysteine proteinases"/>
    <property type="match status" value="1"/>
</dbReference>
<evidence type="ECO:0000256" key="3">
    <source>
        <dbReference type="ARBA" id="ARBA00022786"/>
    </source>
</evidence>
<reference evidence="11" key="2">
    <citation type="submission" date="2025-09" db="UniProtKB">
        <authorList>
            <consortium name="Ensembl"/>
        </authorList>
    </citation>
    <scope>IDENTIFICATION</scope>
</reference>
<keyword evidence="7" id="KW-0175">Coiled coil</keyword>
<dbReference type="Pfam" id="PF00443">
    <property type="entry name" value="UCH"/>
    <property type="match status" value="2"/>
</dbReference>
<dbReference type="PROSITE" id="PS00972">
    <property type="entry name" value="USP_1"/>
    <property type="match status" value="1"/>
</dbReference>
<dbReference type="InterPro" id="IPR038765">
    <property type="entry name" value="Papain-like_cys_pep_sf"/>
</dbReference>
<dbReference type="AlphaFoldDB" id="A0A3B3CX51"/>
<keyword evidence="2 5" id="KW-0863">Zinc-finger</keyword>
<dbReference type="Ensembl" id="ENSOMET00000014806.1">
    <property type="protein sequence ID" value="ENSOMEP00000022412.1"/>
    <property type="gene ID" value="ENSOMEG00000001972.1"/>
</dbReference>
<keyword evidence="4" id="KW-0862">Zinc</keyword>
<evidence type="ECO:0000259" key="10">
    <source>
        <dbReference type="PROSITE" id="PS50271"/>
    </source>
</evidence>
<evidence type="ECO:0000313" key="11">
    <source>
        <dbReference type="Ensembl" id="ENSOMEP00000022412.1"/>
    </source>
</evidence>
<dbReference type="EC" id="3.4.19.12" evidence="6"/>
<keyword evidence="6" id="KW-0788">Thiol protease</keyword>
<keyword evidence="6" id="KW-0378">Hydrolase</keyword>
<dbReference type="PANTHER" id="PTHR24006">
    <property type="entry name" value="UBIQUITIN CARBOXYL-TERMINAL HYDROLASE"/>
    <property type="match status" value="1"/>
</dbReference>
<dbReference type="PROSITE" id="PS00973">
    <property type="entry name" value="USP_2"/>
    <property type="match status" value="1"/>
</dbReference>
<accession>A0A3B3CX51</accession>
<evidence type="ECO:0000256" key="4">
    <source>
        <dbReference type="ARBA" id="ARBA00022833"/>
    </source>
</evidence>
<dbReference type="Proteomes" id="UP000261560">
    <property type="component" value="Unplaced"/>
</dbReference>
<evidence type="ECO:0000256" key="2">
    <source>
        <dbReference type="ARBA" id="ARBA00022771"/>
    </source>
</evidence>
<dbReference type="Gene3D" id="3.90.70.10">
    <property type="entry name" value="Cysteine proteinases"/>
    <property type="match status" value="1"/>
</dbReference>
<sequence length="693" mass="78269">MGKKRGKDRSSRGDEDDFELTVPSCRHIKTGADQSLLKKLSGISDWTNCQDCKHEENKENDNTTLQQDSEEEKEPAGIWMCLKCGHRVSFMQSNIMKLHVFGRYHFFIIPTSNLKMLIFCQFCSYFRCYICDDDVQYSRTGHLAQLVTNIKKQSGADPVKRPEKSKNQTTERAEKTQNCITTEGNVVIPVKGLSNLGNTCFFNAVIQNLSQTQLLRETLNKVTGEKLNLDIKPASLDLEPIVVTLEQPGSLTLAMCHLLNEIQLSKKGVVTPRELFTQVCKKAPRFKGFQQQDSQELLRYLLDGMRAEEQKASLSLWSLLFLSQVSVVTEMFLDLSLPVVDEVKPKNQRKGAQKNSESSQDGQSSPAPTSRNDDGDVPTAGSSKYQQKKAKKQAKKQAKVYKYGCFSFLYEPNSICIDFYSLTTSSSATNRFTVLSDEQHSQERILNDEMSNEEEDDAQLVNEMEKAADQNMESEDEVLDAKEYTVVNQDPELAFSTLATRTAPEKQECSVQSCLFQFTEVETLTLTNSLLCVTCTKQQQKKNRRPKKNVYTDALKQMLISSPPAVLTLHLKRFQQNGYTICKVNRFVHFPLILDLAPYCAAKCKDNIVKETGVLYSLYGVVEHSGTMRSGHYTAYVKVRPNRSKTLSNGLSAEGRKPSTGSWFHISDTSVQPVSESKVQSCQAYLLFYERVL</sequence>
<dbReference type="InterPro" id="IPR018200">
    <property type="entry name" value="USP_CS"/>
</dbReference>
<dbReference type="InterPro" id="IPR028889">
    <property type="entry name" value="USP"/>
</dbReference>
<feature type="region of interest" description="Disordered" evidence="8">
    <location>
        <begin position="345"/>
        <end position="389"/>
    </location>
</feature>
<dbReference type="GO" id="GO:0005634">
    <property type="term" value="C:nucleus"/>
    <property type="evidence" value="ECO:0007669"/>
    <property type="project" value="TreeGrafter"/>
</dbReference>
<evidence type="ECO:0000256" key="8">
    <source>
        <dbReference type="SAM" id="MobiDB-lite"/>
    </source>
</evidence>
<dbReference type="GO" id="GO:0016579">
    <property type="term" value="P:protein deubiquitination"/>
    <property type="evidence" value="ECO:0007669"/>
    <property type="project" value="InterPro"/>
</dbReference>
<name>A0A3B3CX51_ORYME</name>
<evidence type="ECO:0000256" key="7">
    <source>
        <dbReference type="SAM" id="Coils"/>
    </source>
</evidence>
<dbReference type="InterPro" id="IPR001394">
    <property type="entry name" value="Peptidase_C19_UCH"/>
</dbReference>
<evidence type="ECO:0000313" key="12">
    <source>
        <dbReference type="Proteomes" id="UP000261560"/>
    </source>
</evidence>
<dbReference type="GO" id="GO:0008270">
    <property type="term" value="F:zinc ion binding"/>
    <property type="evidence" value="ECO:0007669"/>
    <property type="project" value="UniProtKB-KW"/>
</dbReference>
<dbReference type="InterPro" id="IPR013083">
    <property type="entry name" value="Znf_RING/FYVE/PHD"/>
</dbReference>
<dbReference type="InterPro" id="IPR001607">
    <property type="entry name" value="Znf_UBP"/>
</dbReference>
<evidence type="ECO:0000256" key="6">
    <source>
        <dbReference type="RuleBase" id="RU366025"/>
    </source>
</evidence>
<dbReference type="CDD" id="cd02667">
    <property type="entry name" value="Peptidase_C19K"/>
    <property type="match status" value="1"/>
</dbReference>
<dbReference type="SUPFAM" id="SSF57850">
    <property type="entry name" value="RING/U-box"/>
    <property type="match status" value="1"/>
</dbReference>
<dbReference type="GO" id="GO:0006508">
    <property type="term" value="P:proteolysis"/>
    <property type="evidence" value="ECO:0007669"/>
    <property type="project" value="UniProtKB-KW"/>
</dbReference>
<protein>
    <recommendedName>
        <fullName evidence="6">Ubiquitin carboxyl-terminal hydrolase</fullName>
        <ecNumber evidence="6">3.4.19.12</ecNumber>
    </recommendedName>
</protein>
<evidence type="ECO:0000259" key="9">
    <source>
        <dbReference type="PROSITE" id="PS50235"/>
    </source>
</evidence>
<dbReference type="InterPro" id="IPR050164">
    <property type="entry name" value="Peptidase_C19"/>
</dbReference>
<reference evidence="11" key="1">
    <citation type="submission" date="2025-08" db="UniProtKB">
        <authorList>
            <consortium name="Ensembl"/>
        </authorList>
    </citation>
    <scope>IDENTIFICATION</scope>
</reference>
<dbReference type="GO" id="GO:0005829">
    <property type="term" value="C:cytosol"/>
    <property type="evidence" value="ECO:0007669"/>
    <property type="project" value="TreeGrafter"/>
</dbReference>
<keyword evidence="1" id="KW-0479">Metal-binding</keyword>
<organism evidence="11 12">
    <name type="scientific">Oryzias melastigma</name>
    <name type="common">Marine medaka</name>
    <dbReference type="NCBI Taxonomy" id="30732"/>
    <lineage>
        <taxon>Eukaryota</taxon>
        <taxon>Metazoa</taxon>
        <taxon>Chordata</taxon>
        <taxon>Craniata</taxon>
        <taxon>Vertebrata</taxon>
        <taxon>Euteleostomi</taxon>
        <taxon>Actinopterygii</taxon>
        <taxon>Neopterygii</taxon>
        <taxon>Teleostei</taxon>
        <taxon>Neoteleostei</taxon>
        <taxon>Acanthomorphata</taxon>
        <taxon>Ovalentaria</taxon>
        <taxon>Atherinomorphae</taxon>
        <taxon>Beloniformes</taxon>
        <taxon>Adrianichthyidae</taxon>
        <taxon>Oryziinae</taxon>
        <taxon>Oryzias</taxon>
    </lineage>
</organism>
<keyword evidence="3 6" id="KW-0833">Ubl conjugation pathway</keyword>
<proteinExistence type="inferred from homology"/>
<feature type="region of interest" description="Disordered" evidence="8">
    <location>
        <begin position="154"/>
        <end position="175"/>
    </location>
</feature>
<feature type="compositionally biased region" description="Polar residues" evidence="8">
    <location>
        <begin position="353"/>
        <end position="370"/>
    </location>
</feature>
<dbReference type="GO" id="GO:0004843">
    <property type="term" value="F:cysteine-type deubiquitinase activity"/>
    <property type="evidence" value="ECO:0007669"/>
    <property type="project" value="UniProtKB-UniRule"/>
</dbReference>
<feature type="domain" description="USP" evidence="9">
    <location>
        <begin position="191"/>
        <end position="692"/>
    </location>
</feature>